<comment type="similarity">
    <text evidence="3">Belongs to the KTI12 family.</text>
</comment>
<protein>
    <submittedName>
        <fullName evidence="4">Uncharacterized protein</fullName>
    </submittedName>
</protein>
<dbReference type="AlphaFoldDB" id="A0A9Q3BZN3"/>
<organism evidence="4 5">
    <name type="scientific">Austropuccinia psidii MF-1</name>
    <dbReference type="NCBI Taxonomy" id="1389203"/>
    <lineage>
        <taxon>Eukaryota</taxon>
        <taxon>Fungi</taxon>
        <taxon>Dikarya</taxon>
        <taxon>Basidiomycota</taxon>
        <taxon>Pucciniomycotina</taxon>
        <taxon>Pucciniomycetes</taxon>
        <taxon>Pucciniales</taxon>
        <taxon>Sphaerophragmiaceae</taxon>
        <taxon>Austropuccinia</taxon>
    </lineage>
</organism>
<keyword evidence="1" id="KW-0547">Nucleotide-binding</keyword>
<evidence type="ECO:0000256" key="2">
    <source>
        <dbReference type="ARBA" id="ARBA00022840"/>
    </source>
</evidence>
<dbReference type="EMBL" id="AVOT02003499">
    <property type="protein sequence ID" value="MBW0473691.1"/>
    <property type="molecule type" value="Genomic_DNA"/>
</dbReference>
<dbReference type="InterPro" id="IPR013641">
    <property type="entry name" value="KTI12/PSTK"/>
</dbReference>
<reference evidence="4" key="1">
    <citation type="submission" date="2021-03" db="EMBL/GenBank/DDBJ databases">
        <title>Draft genome sequence of rust myrtle Austropuccinia psidii MF-1, a brazilian biotype.</title>
        <authorList>
            <person name="Quecine M.C."/>
            <person name="Pachon D.M.R."/>
            <person name="Bonatelli M.L."/>
            <person name="Correr F.H."/>
            <person name="Franceschini L.M."/>
            <person name="Leite T.F."/>
            <person name="Margarido G.R.A."/>
            <person name="Almeida C.A."/>
            <person name="Ferrarezi J.A."/>
            <person name="Labate C.A."/>
        </authorList>
    </citation>
    <scope>NUCLEOTIDE SEQUENCE</scope>
    <source>
        <strain evidence="4">MF-1</strain>
    </source>
</reference>
<name>A0A9Q3BZN3_9BASI</name>
<dbReference type="GO" id="GO:0005524">
    <property type="term" value="F:ATP binding"/>
    <property type="evidence" value="ECO:0007669"/>
    <property type="project" value="UniProtKB-KW"/>
</dbReference>
<keyword evidence="2" id="KW-0067">ATP-binding</keyword>
<dbReference type="Proteomes" id="UP000765509">
    <property type="component" value="Unassembled WGS sequence"/>
</dbReference>
<dbReference type="Pfam" id="PF08433">
    <property type="entry name" value="KTI12"/>
    <property type="match status" value="1"/>
</dbReference>
<evidence type="ECO:0000256" key="1">
    <source>
        <dbReference type="ARBA" id="ARBA00022741"/>
    </source>
</evidence>
<dbReference type="OrthoDB" id="9972657at2759"/>
<dbReference type="PANTHER" id="PTHR12435">
    <property type="match status" value="1"/>
</dbReference>
<feature type="non-terminal residue" evidence="4">
    <location>
        <position position="1"/>
    </location>
</feature>
<proteinExistence type="inferred from homology"/>
<comment type="caution">
    <text evidence="4">The sequence shown here is derived from an EMBL/GenBank/DDBJ whole genome shotgun (WGS) entry which is preliminary data.</text>
</comment>
<accession>A0A9Q3BZN3</accession>
<evidence type="ECO:0000256" key="3">
    <source>
        <dbReference type="ARBA" id="ARBA00025768"/>
    </source>
</evidence>
<sequence length="183" mass="20364">FEEPNSNCRWDNPLITFNWFESLQVVHNHNNDQSNLLSSSSSSPNDDNNWSKLAQDLWIAVTQGDLKPVHAAVKMPTPSSTNFLHLLEVTTNSLVTSFLSSLKDSPISYGPITFSSLLPISNRTRSFSINVPIGKTVNIGLLQRLKRQYTTIHKHAKAVGRGSSEHDENEIAVSFVDYLQGAL</sequence>
<evidence type="ECO:0000313" key="4">
    <source>
        <dbReference type="EMBL" id="MBW0473691.1"/>
    </source>
</evidence>
<evidence type="ECO:0000313" key="5">
    <source>
        <dbReference type="Proteomes" id="UP000765509"/>
    </source>
</evidence>
<keyword evidence="5" id="KW-1185">Reference proteome</keyword>
<gene>
    <name evidence="4" type="ORF">O181_013406</name>
</gene>